<gene>
    <name evidence="1" type="ORF">PROFUN_09820</name>
</gene>
<dbReference type="AlphaFoldDB" id="A0A2P6NFN3"/>
<organism evidence="1 2">
    <name type="scientific">Planoprotostelium fungivorum</name>
    <dbReference type="NCBI Taxonomy" id="1890364"/>
    <lineage>
        <taxon>Eukaryota</taxon>
        <taxon>Amoebozoa</taxon>
        <taxon>Evosea</taxon>
        <taxon>Variosea</taxon>
        <taxon>Cavosteliida</taxon>
        <taxon>Cavosteliaceae</taxon>
        <taxon>Planoprotostelium</taxon>
    </lineage>
</organism>
<sequence>MAIKRMDVDHHLNIDCWISSPLFLCADNSRPSNYTPRKYPDLRVGLARFYCVGTKTTLPMSGHEVRKREMAFQLFMGTEKATILFSGGTQPAIVLSNEEAGRILSEISSQSAGRLKRTSLGGQPYVILTAKELQNNDTPAASFLRHGRSSTSDLALETFFTHIRPMSNYYFHSEYKTLSPQLKIGFSFVSCPPNQTLGPSPPAEVPPVPTRWPKSKWDSFIEETLRYVSRNPEHLSLTRLKLPPQFLQDPQNVYGYVYGGKESFLPSGNKDGYIWKSSRVTYHPGSLKRKYFYAQTADGQKLRRRVMWLDNNEKICMVEYGHLVHSGDIDSTKLMGPGCMDWPSLVRSVTLQESHTFLSSTEELHKSIDMAAERTDPLGLSPDNIVSYVNGILHHWASQHHKSREDEEGFPCLTSDYTT</sequence>
<accession>A0A2P6NFN3</accession>
<evidence type="ECO:0000313" key="2">
    <source>
        <dbReference type="Proteomes" id="UP000241769"/>
    </source>
</evidence>
<comment type="caution">
    <text evidence="1">The sequence shown here is derived from an EMBL/GenBank/DDBJ whole genome shotgun (WGS) entry which is preliminary data.</text>
</comment>
<name>A0A2P6NFN3_9EUKA</name>
<proteinExistence type="predicted"/>
<dbReference type="EMBL" id="MDYQ01000096">
    <property type="protein sequence ID" value="PRP82735.1"/>
    <property type="molecule type" value="Genomic_DNA"/>
</dbReference>
<keyword evidence="2" id="KW-1185">Reference proteome</keyword>
<protein>
    <submittedName>
        <fullName evidence="1">Uncharacterized protein</fullName>
    </submittedName>
</protein>
<reference evidence="1 2" key="1">
    <citation type="journal article" date="2018" name="Genome Biol. Evol.">
        <title>Multiple Roots of Fruiting Body Formation in Amoebozoa.</title>
        <authorList>
            <person name="Hillmann F."/>
            <person name="Forbes G."/>
            <person name="Novohradska S."/>
            <person name="Ferling I."/>
            <person name="Riege K."/>
            <person name="Groth M."/>
            <person name="Westermann M."/>
            <person name="Marz M."/>
            <person name="Spaller T."/>
            <person name="Winckler T."/>
            <person name="Schaap P."/>
            <person name="Glockner G."/>
        </authorList>
    </citation>
    <scope>NUCLEOTIDE SEQUENCE [LARGE SCALE GENOMIC DNA]</scope>
    <source>
        <strain evidence="1 2">Jena</strain>
    </source>
</reference>
<dbReference type="InParanoid" id="A0A2P6NFN3"/>
<evidence type="ECO:0000313" key="1">
    <source>
        <dbReference type="EMBL" id="PRP82735.1"/>
    </source>
</evidence>
<dbReference type="Proteomes" id="UP000241769">
    <property type="component" value="Unassembled WGS sequence"/>
</dbReference>